<name>Q678H5_9VIRU</name>
<dbReference type="Proteomes" id="UP000106699">
    <property type="component" value="Segment"/>
</dbReference>
<dbReference type="GeneID" id="2979041"/>
<dbReference type="EMBL" id="AY380826">
    <property type="protein sequence ID" value="AAU10882.1"/>
    <property type="molecule type" value="Genomic_DNA"/>
</dbReference>
<organism evidence="1 2">
    <name type="scientific">lymphocystis disease virus-China</name>
    <dbReference type="NCBI Taxonomy" id="256729"/>
    <lineage>
        <taxon>Viruses</taxon>
        <taxon>Varidnaviria</taxon>
        <taxon>Bamfordvirae</taxon>
        <taxon>Nucleocytoviricota</taxon>
        <taxon>Megaviricetes</taxon>
        <taxon>Pimascovirales</taxon>
        <taxon>Pimascovirales incertae sedis</taxon>
        <taxon>Iridoviridae</taxon>
        <taxon>Alphairidovirinae</taxon>
        <taxon>Lymphocystivirus</taxon>
        <taxon>Lymphocystivirus paralichthys1</taxon>
        <taxon>Lymphocystis disease virus 2</taxon>
    </lineage>
</organism>
<keyword evidence="2" id="KW-1185">Reference proteome</keyword>
<evidence type="ECO:0000313" key="1">
    <source>
        <dbReference type="EMBL" id="AAU10882.1"/>
    </source>
</evidence>
<dbReference type="KEGG" id="vg:2979041"/>
<reference evidence="1 2" key="1">
    <citation type="journal article" date="2004" name="J. Virol.">
        <title>Complete genome sequence of lymphocystis disease virus isolated from China.</title>
        <authorList>
            <person name="Zhang Q.Y."/>
            <person name="Xiao F."/>
            <person name="Xie J."/>
            <person name="Li Z.Q."/>
            <person name="Gui J.F."/>
        </authorList>
    </citation>
    <scope>NUCLEOTIDE SEQUENCE [LARGE SCALE GENOMIC DNA]</scope>
</reference>
<proteinExistence type="predicted"/>
<evidence type="ECO:0000313" key="2">
    <source>
        <dbReference type="Proteomes" id="UP000106699"/>
    </source>
</evidence>
<protein>
    <submittedName>
        <fullName evidence="1">Uncharacterized protein</fullName>
    </submittedName>
</protein>
<dbReference type="RefSeq" id="YP_073543.1">
    <property type="nucleotide sequence ID" value="NC_005902.1"/>
</dbReference>
<accession>Q678H5</accession>
<sequence>MVSLTDFCLKCFLHSDKTSIKISINLVSRLVGPFSTLYNTRGNE</sequence>